<comment type="caution">
    <text evidence="2">The sequence shown here is derived from an EMBL/GenBank/DDBJ whole genome shotgun (WGS) entry which is preliminary data.</text>
</comment>
<dbReference type="InterPro" id="IPR002925">
    <property type="entry name" value="Dienelactn_hydro"/>
</dbReference>
<name>A0A7K1STC9_9SPHI</name>
<sequence>MSGLQNFVQLQVADGTTMQAYTSIPTQGKSPFPGLILFQEAFGVNHHIRKLADRFADEGYLVIAPELFHRSGPPGVTIDYTDFPSAAPHMKALTTEGLETDIQAAWSWLQNNNQVTHEHIVATGYCLGGRVSFLANTMFPFKAVASYYGGGIAPELIKRVPSLNAPHLFFWGGKDQHIPKEQIETIKTELTNAQKKFINVEISDADHGFFCDERASFNADAAELAWGLTLEFFINKMKQV</sequence>
<dbReference type="Pfam" id="PF01738">
    <property type="entry name" value="DLH"/>
    <property type="match status" value="1"/>
</dbReference>
<feature type="domain" description="Dienelactone hydrolase" evidence="1">
    <location>
        <begin position="18"/>
        <end position="233"/>
    </location>
</feature>
<protein>
    <submittedName>
        <fullName evidence="2">Dienelactone hydrolase family protein</fullName>
    </submittedName>
</protein>
<dbReference type="InterPro" id="IPR051049">
    <property type="entry name" value="Dienelactone_hydrolase-like"/>
</dbReference>
<evidence type="ECO:0000313" key="2">
    <source>
        <dbReference type="EMBL" id="MVN20360.1"/>
    </source>
</evidence>
<dbReference type="GO" id="GO:0016787">
    <property type="term" value="F:hydrolase activity"/>
    <property type="evidence" value="ECO:0007669"/>
    <property type="project" value="UniProtKB-KW"/>
</dbReference>
<evidence type="ECO:0000259" key="1">
    <source>
        <dbReference type="Pfam" id="PF01738"/>
    </source>
</evidence>
<dbReference type="Proteomes" id="UP000462014">
    <property type="component" value="Unassembled WGS sequence"/>
</dbReference>
<accession>A0A7K1STC9</accession>
<dbReference type="PANTHER" id="PTHR46623">
    <property type="entry name" value="CARBOXYMETHYLENEBUTENOLIDASE-RELATED"/>
    <property type="match status" value="1"/>
</dbReference>
<keyword evidence="3" id="KW-1185">Reference proteome</keyword>
<gene>
    <name evidence="2" type="ORF">GO621_02270</name>
</gene>
<dbReference type="SUPFAM" id="SSF53474">
    <property type="entry name" value="alpha/beta-Hydrolases"/>
    <property type="match status" value="1"/>
</dbReference>
<evidence type="ECO:0000313" key="3">
    <source>
        <dbReference type="Proteomes" id="UP000462014"/>
    </source>
</evidence>
<keyword evidence="2" id="KW-0378">Hydrolase</keyword>
<dbReference type="InterPro" id="IPR029058">
    <property type="entry name" value="AB_hydrolase_fold"/>
</dbReference>
<reference evidence="2 3" key="1">
    <citation type="submission" date="2019-12" db="EMBL/GenBank/DDBJ databases">
        <title>Mucilaginibacter sp. HMF7410 genome sequencing and assembly.</title>
        <authorList>
            <person name="Kang H."/>
            <person name="Cha I."/>
            <person name="Kim H."/>
            <person name="Joh K."/>
        </authorList>
    </citation>
    <scope>NUCLEOTIDE SEQUENCE [LARGE SCALE GENOMIC DNA]</scope>
    <source>
        <strain evidence="2 3">HMF7410</strain>
    </source>
</reference>
<organism evidence="2 3">
    <name type="scientific">Mucilaginibacter arboris</name>
    <dbReference type="NCBI Taxonomy" id="2682090"/>
    <lineage>
        <taxon>Bacteria</taxon>
        <taxon>Pseudomonadati</taxon>
        <taxon>Bacteroidota</taxon>
        <taxon>Sphingobacteriia</taxon>
        <taxon>Sphingobacteriales</taxon>
        <taxon>Sphingobacteriaceae</taxon>
        <taxon>Mucilaginibacter</taxon>
    </lineage>
</organism>
<dbReference type="EMBL" id="WPIK01000002">
    <property type="protein sequence ID" value="MVN20360.1"/>
    <property type="molecule type" value="Genomic_DNA"/>
</dbReference>
<dbReference type="Gene3D" id="3.40.50.1820">
    <property type="entry name" value="alpha/beta hydrolase"/>
    <property type="match status" value="1"/>
</dbReference>
<dbReference type="AlphaFoldDB" id="A0A7K1STC9"/>
<proteinExistence type="predicted"/>
<dbReference type="RefSeq" id="WP_157563814.1">
    <property type="nucleotide sequence ID" value="NZ_WPIK01000002.1"/>
</dbReference>
<dbReference type="PANTHER" id="PTHR46623:SF6">
    <property type="entry name" value="ALPHA_BETA-HYDROLASES SUPERFAMILY PROTEIN"/>
    <property type="match status" value="1"/>
</dbReference>